<evidence type="ECO:0000256" key="14">
    <source>
        <dbReference type="ARBA" id="ARBA00068150"/>
    </source>
</evidence>
<evidence type="ECO:0000313" key="20">
    <source>
        <dbReference type="EMBL" id="OSM06240.1"/>
    </source>
</evidence>
<gene>
    <name evidence="20" type="ORF">MAIT1_01224</name>
</gene>
<evidence type="ECO:0000256" key="2">
    <source>
        <dbReference type="ARBA" id="ARBA00004141"/>
    </source>
</evidence>
<evidence type="ECO:0000256" key="10">
    <source>
        <dbReference type="ARBA" id="ARBA00022989"/>
    </source>
</evidence>
<dbReference type="InterPro" id="IPR036890">
    <property type="entry name" value="HATPase_C_sf"/>
</dbReference>
<evidence type="ECO:0000256" key="12">
    <source>
        <dbReference type="ARBA" id="ARBA00023136"/>
    </source>
</evidence>
<evidence type="ECO:0000256" key="5">
    <source>
        <dbReference type="ARBA" id="ARBA00022679"/>
    </source>
</evidence>
<feature type="modified residue" description="4-aspartylphosphate" evidence="15">
    <location>
        <position position="664"/>
    </location>
</feature>
<dbReference type="InterPro" id="IPR029095">
    <property type="entry name" value="NarX-like_N"/>
</dbReference>
<dbReference type="FunFam" id="1.10.287.130:FF:000002">
    <property type="entry name" value="Two-component osmosensing histidine kinase"/>
    <property type="match status" value="1"/>
</dbReference>
<comment type="caution">
    <text evidence="20">The sequence shown here is derived from an EMBL/GenBank/DDBJ whole genome shotgun (WGS) entry which is preliminary data.</text>
</comment>
<evidence type="ECO:0000256" key="11">
    <source>
        <dbReference type="ARBA" id="ARBA00023012"/>
    </source>
</evidence>
<sequence>MAAKRQYLTIFVIMAATLVADIGLSLWIIKIGDDSAYAVDIAGRQRMLTQRIAKHQLYYQLSREERWFYRIQNDVQLFDASLRALRFGGVVSAQIDGGDVRQVHLQAPSTAVKKRLDEVAALWAPYAEYISQPHNWLREVPRIDETRARENAELLQAMHASVEKLVQVRSLNERFAIRLIVLISIASLLLTAFLTRNQYHEQRQSRRALDEAQQQMTLFKEMVESADDPFYILNLAEGGRMVYVNQAAADHFGAPREVIASWRLPDWDAEFTYEMIGPITERIQQGEGFTLQRTHRLADGALVPVEVSVNRYIDSDDNLCAYGWIRNVSERLKTESLQKEAIEQAELANQAKSEFLANMSHEIRTPLNVIIGMSDLIDDGNLDHTSKDYLRVIHDAGEALLALINDILDLSKIESGQLELEAECVDLFDLSQSVVNIFRHVASQKGVTVDSFYDPELPEFIMVDAQRLRQVLINLVGNAMKFTETGGVWLGLRASPHHRVMFEVMDTGIGIPAERMEAVFQPFEQADSSVTRKYGGTGLGLSICRRLVDKMGGQLLATSEQGSGSVFFFSIPLAAPSDEQIAALRDGRKQARMTRQGDKRKRPRTDHGASHTPRRVLVADDSPDNQKLIRAYLAKSAHSFDIVGNGREVIEMWRRNAYDIIFMDVQMPEMDGLSAAKRIRQQEREMDQAPIPIVALTAHAMREDEAKSLAAGCDFHVTKPIKKARLLNIIEDCARLPDASQESDA</sequence>
<dbReference type="PROSITE" id="PS50109">
    <property type="entry name" value="HIS_KIN"/>
    <property type="match status" value="1"/>
</dbReference>
<dbReference type="SMART" id="SM00091">
    <property type="entry name" value="PAS"/>
    <property type="match status" value="1"/>
</dbReference>
<dbReference type="Gene3D" id="3.30.450.20">
    <property type="entry name" value="PAS domain"/>
    <property type="match status" value="1"/>
</dbReference>
<evidence type="ECO:0000259" key="18">
    <source>
        <dbReference type="PROSITE" id="PS50109"/>
    </source>
</evidence>
<proteinExistence type="predicted"/>
<keyword evidence="6 17" id="KW-0812">Transmembrane</keyword>
<dbReference type="SUPFAM" id="SSF47384">
    <property type="entry name" value="Homodimeric domain of signal transducing histidine kinase"/>
    <property type="match status" value="1"/>
</dbReference>
<evidence type="ECO:0000256" key="7">
    <source>
        <dbReference type="ARBA" id="ARBA00022741"/>
    </source>
</evidence>
<reference evidence="20 21" key="1">
    <citation type="journal article" date="2016" name="BMC Genomics">
        <title>Combined genomic and structural analyses of a cultured magnetotactic bacterium reveals its niche adaptation to a dynamic environment.</title>
        <authorList>
            <person name="Araujo A.C."/>
            <person name="Morillo V."/>
            <person name="Cypriano J."/>
            <person name="Teixeira L.C."/>
            <person name="Leao P."/>
            <person name="Lyra S."/>
            <person name="Almeida L.G."/>
            <person name="Bazylinski D.A."/>
            <person name="Vasconcellos A.T."/>
            <person name="Abreu F."/>
            <person name="Lins U."/>
        </authorList>
    </citation>
    <scope>NUCLEOTIDE SEQUENCE [LARGE SCALE GENOMIC DNA]</scope>
    <source>
        <strain evidence="20 21">IT-1</strain>
    </source>
</reference>
<feature type="region of interest" description="Disordered" evidence="16">
    <location>
        <begin position="586"/>
        <end position="613"/>
    </location>
</feature>
<keyword evidence="10 17" id="KW-1133">Transmembrane helix</keyword>
<dbReference type="InterPro" id="IPR003661">
    <property type="entry name" value="HisK_dim/P_dom"/>
</dbReference>
<dbReference type="GO" id="GO:0006355">
    <property type="term" value="P:regulation of DNA-templated transcription"/>
    <property type="evidence" value="ECO:0007669"/>
    <property type="project" value="InterPro"/>
</dbReference>
<dbReference type="Proteomes" id="UP000194003">
    <property type="component" value="Unassembled WGS sequence"/>
</dbReference>
<dbReference type="InterPro" id="IPR036097">
    <property type="entry name" value="HisK_dim/P_sf"/>
</dbReference>
<keyword evidence="4 15" id="KW-0597">Phosphoprotein</keyword>
<dbReference type="SMART" id="SM00448">
    <property type="entry name" value="REC"/>
    <property type="match status" value="1"/>
</dbReference>
<dbReference type="Gene3D" id="1.10.287.130">
    <property type="match status" value="1"/>
</dbReference>
<comment type="subcellular location">
    <subcellularLocation>
        <location evidence="2">Membrane</location>
        <topology evidence="2">Multi-pass membrane protein</topology>
    </subcellularLocation>
</comment>
<dbReference type="InterPro" id="IPR011006">
    <property type="entry name" value="CheY-like_superfamily"/>
</dbReference>
<keyword evidence="12 17" id="KW-0472">Membrane</keyword>
<keyword evidence="9" id="KW-0067">ATP-binding</keyword>
<dbReference type="Pfam" id="PF00512">
    <property type="entry name" value="HisKA"/>
    <property type="match status" value="1"/>
</dbReference>
<accession>A0A1Y2K9V3</accession>
<dbReference type="PANTHER" id="PTHR45339:SF1">
    <property type="entry name" value="HYBRID SIGNAL TRANSDUCTION HISTIDINE KINASE J"/>
    <property type="match status" value="1"/>
</dbReference>
<dbReference type="CDD" id="cd17546">
    <property type="entry name" value="REC_hyHK_CKI1_RcsC-like"/>
    <property type="match status" value="1"/>
</dbReference>
<dbReference type="SUPFAM" id="SSF52172">
    <property type="entry name" value="CheY-like"/>
    <property type="match status" value="1"/>
</dbReference>
<evidence type="ECO:0000256" key="8">
    <source>
        <dbReference type="ARBA" id="ARBA00022777"/>
    </source>
</evidence>
<comment type="subunit">
    <text evidence="13">At low DSF concentrations, interacts with RpfF.</text>
</comment>
<dbReference type="SUPFAM" id="SSF55874">
    <property type="entry name" value="ATPase domain of HSP90 chaperone/DNA topoisomerase II/histidine kinase"/>
    <property type="match status" value="1"/>
</dbReference>
<comment type="catalytic activity">
    <reaction evidence="1">
        <text>ATP + protein L-histidine = ADP + protein N-phospho-L-histidine.</text>
        <dbReference type="EC" id="2.7.13.3"/>
    </reaction>
</comment>
<keyword evidence="5" id="KW-0808">Transferase</keyword>
<dbReference type="CDD" id="cd00130">
    <property type="entry name" value="PAS"/>
    <property type="match status" value="1"/>
</dbReference>
<evidence type="ECO:0000256" key="15">
    <source>
        <dbReference type="PROSITE-ProRule" id="PRU00169"/>
    </source>
</evidence>
<dbReference type="InterPro" id="IPR003594">
    <property type="entry name" value="HATPase_dom"/>
</dbReference>
<dbReference type="InterPro" id="IPR001789">
    <property type="entry name" value="Sig_transdc_resp-reg_receiver"/>
</dbReference>
<dbReference type="SMART" id="SM00388">
    <property type="entry name" value="HisKA"/>
    <property type="match status" value="1"/>
</dbReference>
<dbReference type="GO" id="GO:0005524">
    <property type="term" value="F:ATP binding"/>
    <property type="evidence" value="ECO:0007669"/>
    <property type="project" value="UniProtKB-KW"/>
</dbReference>
<dbReference type="PRINTS" id="PR00344">
    <property type="entry name" value="BCTRLSENSOR"/>
</dbReference>
<dbReference type="SMART" id="SM00387">
    <property type="entry name" value="HATPase_c"/>
    <property type="match status" value="1"/>
</dbReference>
<dbReference type="Pfam" id="PF00989">
    <property type="entry name" value="PAS"/>
    <property type="match status" value="1"/>
</dbReference>
<dbReference type="InterPro" id="IPR005467">
    <property type="entry name" value="His_kinase_dom"/>
</dbReference>
<evidence type="ECO:0000256" key="17">
    <source>
        <dbReference type="SAM" id="Phobius"/>
    </source>
</evidence>
<keyword evidence="8 20" id="KW-0418">Kinase</keyword>
<dbReference type="AlphaFoldDB" id="A0A1Y2K9V3"/>
<dbReference type="InterPro" id="IPR013767">
    <property type="entry name" value="PAS_fold"/>
</dbReference>
<evidence type="ECO:0000256" key="1">
    <source>
        <dbReference type="ARBA" id="ARBA00000085"/>
    </source>
</evidence>
<dbReference type="OrthoDB" id="9801651at2"/>
<keyword evidence="21" id="KW-1185">Reference proteome</keyword>
<protein>
    <recommendedName>
        <fullName evidence="14">Sensory/regulatory protein RpfC</fullName>
        <ecNumber evidence="3">2.7.13.3</ecNumber>
    </recommendedName>
</protein>
<evidence type="ECO:0000256" key="6">
    <source>
        <dbReference type="ARBA" id="ARBA00022692"/>
    </source>
</evidence>
<dbReference type="RefSeq" id="WP_085441374.1">
    <property type="nucleotide sequence ID" value="NZ_LVJN01000016.1"/>
</dbReference>
<evidence type="ECO:0000313" key="21">
    <source>
        <dbReference type="Proteomes" id="UP000194003"/>
    </source>
</evidence>
<dbReference type="CDD" id="cd16922">
    <property type="entry name" value="HATPase_EvgS-ArcB-TorS-like"/>
    <property type="match status" value="1"/>
</dbReference>
<dbReference type="CDD" id="cd00082">
    <property type="entry name" value="HisKA"/>
    <property type="match status" value="1"/>
</dbReference>
<dbReference type="Pfam" id="PF00072">
    <property type="entry name" value="Response_reg"/>
    <property type="match status" value="1"/>
</dbReference>
<dbReference type="EMBL" id="LVJN01000016">
    <property type="protein sequence ID" value="OSM06240.1"/>
    <property type="molecule type" value="Genomic_DNA"/>
</dbReference>
<evidence type="ECO:0000256" key="9">
    <source>
        <dbReference type="ARBA" id="ARBA00022840"/>
    </source>
</evidence>
<dbReference type="Gene3D" id="3.40.50.2300">
    <property type="match status" value="1"/>
</dbReference>
<dbReference type="Gene3D" id="3.30.565.10">
    <property type="entry name" value="Histidine kinase-like ATPase, C-terminal domain"/>
    <property type="match status" value="1"/>
</dbReference>
<dbReference type="STRING" id="1434232.MAIT1_01224"/>
<dbReference type="PROSITE" id="PS50110">
    <property type="entry name" value="RESPONSE_REGULATORY"/>
    <property type="match status" value="1"/>
</dbReference>
<dbReference type="GO" id="GO:0000155">
    <property type="term" value="F:phosphorelay sensor kinase activity"/>
    <property type="evidence" value="ECO:0007669"/>
    <property type="project" value="InterPro"/>
</dbReference>
<dbReference type="InterPro" id="IPR035965">
    <property type="entry name" value="PAS-like_dom_sf"/>
</dbReference>
<dbReference type="EC" id="2.7.13.3" evidence="3"/>
<dbReference type="FunFam" id="3.30.565.10:FF:000010">
    <property type="entry name" value="Sensor histidine kinase RcsC"/>
    <property type="match status" value="1"/>
</dbReference>
<dbReference type="PANTHER" id="PTHR45339">
    <property type="entry name" value="HYBRID SIGNAL TRANSDUCTION HISTIDINE KINASE J"/>
    <property type="match status" value="1"/>
</dbReference>
<feature type="transmembrane region" description="Helical" evidence="17">
    <location>
        <begin position="6"/>
        <end position="29"/>
    </location>
</feature>
<feature type="domain" description="Response regulatory" evidence="19">
    <location>
        <begin position="615"/>
        <end position="734"/>
    </location>
</feature>
<name>A0A1Y2K9V3_9PROT</name>
<dbReference type="Pfam" id="PF02518">
    <property type="entry name" value="HATPase_c"/>
    <property type="match status" value="1"/>
</dbReference>
<dbReference type="GO" id="GO:0016020">
    <property type="term" value="C:membrane"/>
    <property type="evidence" value="ECO:0007669"/>
    <property type="project" value="UniProtKB-SubCell"/>
</dbReference>
<dbReference type="InterPro" id="IPR000014">
    <property type="entry name" value="PAS"/>
</dbReference>
<feature type="domain" description="Histidine kinase" evidence="18">
    <location>
        <begin position="358"/>
        <end position="575"/>
    </location>
</feature>
<evidence type="ECO:0000256" key="3">
    <source>
        <dbReference type="ARBA" id="ARBA00012438"/>
    </source>
</evidence>
<dbReference type="Pfam" id="PF13675">
    <property type="entry name" value="PilJ"/>
    <property type="match status" value="1"/>
</dbReference>
<evidence type="ECO:0000256" key="16">
    <source>
        <dbReference type="SAM" id="MobiDB-lite"/>
    </source>
</evidence>
<keyword evidence="7" id="KW-0547">Nucleotide-binding</keyword>
<evidence type="ECO:0000259" key="19">
    <source>
        <dbReference type="PROSITE" id="PS50110"/>
    </source>
</evidence>
<dbReference type="SUPFAM" id="SSF55785">
    <property type="entry name" value="PYP-like sensor domain (PAS domain)"/>
    <property type="match status" value="1"/>
</dbReference>
<dbReference type="NCBIfam" id="TIGR00229">
    <property type="entry name" value="sensory_box"/>
    <property type="match status" value="1"/>
</dbReference>
<organism evidence="20 21">
    <name type="scientific">Magnetofaba australis IT-1</name>
    <dbReference type="NCBI Taxonomy" id="1434232"/>
    <lineage>
        <taxon>Bacteria</taxon>
        <taxon>Pseudomonadati</taxon>
        <taxon>Pseudomonadota</taxon>
        <taxon>Magnetococcia</taxon>
        <taxon>Magnetococcales</taxon>
        <taxon>Magnetococcaceae</taxon>
        <taxon>Magnetofaba</taxon>
    </lineage>
</organism>
<evidence type="ECO:0000256" key="13">
    <source>
        <dbReference type="ARBA" id="ARBA00064003"/>
    </source>
</evidence>
<dbReference type="InterPro" id="IPR004358">
    <property type="entry name" value="Sig_transdc_His_kin-like_C"/>
</dbReference>
<evidence type="ECO:0000256" key="4">
    <source>
        <dbReference type="ARBA" id="ARBA00022553"/>
    </source>
</evidence>
<keyword evidence="11" id="KW-0902">Two-component regulatory system</keyword>